<gene>
    <name evidence="4" type="primary">lptD</name>
    <name evidence="7" type="ORF">ARN_27230</name>
</gene>
<comment type="caution">
    <text evidence="4">Lacks conserved residue(s) required for the propagation of feature annotation.</text>
</comment>
<keyword evidence="1 4" id="KW-0732">Signal</keyword>
<name>D2U2A6_9GAMM</name>
<reference evidence="7" key="1">
    <citation type="journal article" date="2010" name="Insect Mol. Biol.">
        <title>The draft genome sequence of Arsenophonus nasoniae, son-killer bacterium of Nasonia vitripennis, reveals genes associated with virulence and symbiosis.</title>
        <authorList>
            <person name="Wilkes T."/>
            <person name="Darby A.C."/>
            <person name="Choi J."/>
            <person name="Colborne J.K."/>
            <person name="Werren J.H."/>
            <person name="Hurst G.D.D."/>
        </authorList>
    </citation>
    <scope>NUCLEOTIDE SEQUENCE</scope>
</reference>
<sequence>MLNFCLHDNIDEGTTYRMMKKSHPTLLATMIWIAVHSQQAHADLTEQCMLGVPVYTKPIVKGNPNDLPIHITAKDVAGDYPHFIEYKGNVDIQQGNQTLTADEVKLTQTETTSQNPLRTVVATGNVHYDDPQIILKGPKAWSNLNNKDTDVEKGDYLMVGRQGRGYANKMKLRGENRYTILEKGMFTACLPGNDSWSVVGSEVILDREEQVAEIWNARFRIANVPVFYSPYLQLPIGNKRRSGFLLPNGSYSKGSGLDFALPFYWNIAPNYDATITPQFMTFRGVKLNNEFRYLTIAGAGTLAVDWLKHDRSYIKDKNSRKYPARDNDDRWLLYWNHSGVLDQVWRFNIDYTKVSDSKYFTDFTSKYGKSTDGYATQKFSVGYAQPNWNATLTHKQFQVFVDSPNSKAYKTEPQLDLNYYKNDLGPFDLKTYAQAARITSVGANNPDATRLHIEPELNLPLSNDWASINNTVKVMATYYDQDIPANLANSTLKKQVTRILPSLTSDAKLVFERDLLINNNYVQTLEPRVQYLYVPYRDQSDINNYDSSLLQADYNGLFRNRIYSGLDRIASANQLTTGITTRIYDEELTERFNFSVGQIYYFERPRTEDSDLPIEDKSNTGSLLWAGDAYLRLTDNWGLRGGLQYDRRLGDITMGNVITEYRLDSDRLVQLNYRFVDRDYIQATVKNAPAFQKGISQIGAVVSWPLGDQWGFVGSYYHDLKENQPASRLIGLQYSTCCWSINMGYERKIVGWQQQNFSSDYDNRWSINVELKGLNNNHNLGSQDMLASGILPYQRAF</sequence>
<protein>
    <recommendedName>
        <fullName evidence="4">LPS-assembly protein LptD</fullName>
    </recommendedName>
</protein>
<dbReference type="Gene3D" id="2.60.450.10">
    <property type="entry name" value="Lipopolysaccharide (LPS) transport protein A like domain"/>
    <property type="match status" value="1"/>
</dbReference>
<evidence type="ECO:0000256" key="3">
    <source>
        <dbReference type="ARBA" id="ARBA00023237"/>
    </source>
</evidence>
<evidence type="ECO:0000313" key="7">
    <source>
        <dbReference type="EMBL" id="CBA75117.1"/>
    </source>
</evidence>
<evidence type="ECO:0000256" key="1">
    <source>
        <dbReference type="ARBA" id="ARBA00022729"/>
    </source>
</evidence>
<dbReference type="PANTHER" id="PTHR30189:SF1">
    <property type="entry name" value="LPS-ASSEMBLY PROTEIN LPTD"/>
    <property type="match status" value="1"/>
</dbReference>
<dbReference type="GO" id="GO:0043165">
    <property type="term" value="P:Gram-negative-bacterium-type cell outer membrane assembly"/>
    <property type="evidence" value="ECO:0007669"/>
    <property type="project" value="UniProtKB-UniRule"/>
</dbReference>
<comment type="subcellular location">
    <subcellularLocation>
        <location evidence="4">Cell outer membrane</location>
    </subcellularLocation>
</comment>
<comment type="function">
    <text evidence="4">Together with LptE, is involved in the assembly of lipopolysaccharide (LPS) at the surface of the outer membrane.</text>
</comment>
<dbReference type="InterPro" id="IPR020889">
    <property type="entry name" value="LipoPS_assembly_LptD"/>
</dbReference>
<dbReference type="GO" id="GO:0009279">
    <property type="term" value="C:cell outer membrane"/>
    <property type="evidence" value="ECO:0007669"/>
    <property type="project" value="UniProtKB-SubCell"/>
</dbReference>
<dbReference type="HAMAP" id="MF_01411">
    <property type="entry name" value="LPS_assembly_LptD"/>
    <property type="match status" value="1"/>
</dbReference>
<proteinExistence type="inferred from homology"/>
<dbReference type="Pfam" id="PF04453">
    <property type="entry name" value="LptD"/>
    <property type="match status" value="1"/>
</dbReference>
<dbReference type="NCBIfam" id="NF002997">
    <property type="entry name" value="PRK03761.1"/>
    <property type="match status" value="1"/>
</dbReference>
<evidence type="ECO:0000259" key="5">
    <source>
        <dbReference type="Pfam" id="PF03968"/>
    </source>
</evidence>
<dbReference type="InterPro" id="IPR005653">
    <property type="entry name" value="OstA-like_N"/>
</dbReference>
<comment type="subunit">
    <text evidence="4">Component of the lipopolysaccharide transport and assembly complex. Interacts with LptE and LptA.</text>
</comment>
<dbReference type="GO" id="GO:1990351">
    <property type="term" value="C:transporter complex"/>
    <property type="evidence" value="ECO:0007669"/>
    <property type="project" value="TreeGrafter"/>
</dbReference>
<keyword evidence="3 4" id="KW-0998">Cell outer membrane</keyword>
<dbReference type="InterPro" id="IPR050218">
    <property type="entry name" value="LptD"/>
</dbReference>
<accession>D2U2A6</accession>
<evidence type="ECO:0000256" key="4">
    <source>
        <dbReference type="HAMAP-Rule" id="MF_01411"/>
    </source>
</evidence>
<comment type="similarity">
    <text evidence="4">Belongs to the LptD family.</text>
</comment>
<organism evidence="7">
    <name type="scientific">Arsenophonus nasoniae</name>
    <name type="common">son-killer infecting Nasonia vitripennis</name>
    <dbReference type="NCBI Taxonomy" id="638"/>
    <lineage>
        <taxon>Bacteria</taxon>
        <taxon>Pseudomonadati</taxon>
        <taxon>Pseudomonadota</taxon>
        <taxon>Gammaproteobacteria</taxon>
        <taxon>Enterobacterales</taxon>
        <taxon>Morganellaceae</taxon>
        <taxon>Arsenophonus</taxon>
    </lineage>
</organism>
<dbReference type="Pfam" id="PF03968">
    <property type="entry name" value="LptD_N"/>
    <property type="match status" value="1"/>
</dbReference>
<dbReference type="EMBL" id="FN545250">
    <property type="protein sequence ID" value="CBA75117.1"/>
    <property type="molecule type" value="Genomic_DNA"/>
</dbReference>
<dbReference type="InterPro" id="IPR007543">
    <property type="entry name" value="LptD_C"/>
</dbReference>
<feature type="domain" description="LptD C-terminal" evidence="6">
    <location>
        <begin position="329"/>
        <end position="710"/>
    </location>
</feature>
<feature type="domain" description="Organic solvent tolerance-like N-terminal" evidence="5">
    <location>
        <begin position="70"/>
        <end position="210"/>
    </location>
</feature>
<dbReference type="PANTHER" id="PTHR30189">
    <property type="entry name" value="LPS-ASSEMBLY PROTEIN"/>
    <property type="match status" value="1"/>
</dbReference>
<evidence type="ECO:0000256" key="2">
    <source>
        <dbReference type="ARBA" id="ARBA00023136"/>
    </source>
</evidence>
<dbReference type="GO" id="GO:0015920">
    <property type="term" value="P:lipopolysaccharide transport"/>
    <property type="evidence" value="ECO:0007669"/>
    <property type="project" value="InterPro"/>
</dbReference>
<keyword evidence="2 4" id="KW-0472">Membrane</keyword>
<evidence type="ECO:0000259" key="6">
    <source>
        <dbReference type="Pfam" id="PF04453"/>
    </source>
</evidence>
<dbReference type="AlphaFoldDB" id="D2U2A6"/>